<dbReference type="AlphaFoldDB" id="A0A0G8AW98"/>
<evidence type="ECO:0000259" key="1">
    <source>
        <dbReference type="Pfam" id="PF18480"/>
    </source>
</evidence>
<feature type="domain" description="DUF5615" evidence="1">
    <location>
        <begin position="2"/>
        <end position="92"/>
    </location>
</feature>
<evidence type="ECO:0000313" key="2">
    <source>
        <dbReference type="EMBL" id="KKZ13624.1"/>
    </source>
</evidence>
<reference evidence="2 3" key="1">
    <citation type="submission" date="2015-02" db="EMBL/GenBank/DDBJ databases">
        <authorList>
            <person name="Slaby B."/>
            <person name="Hentschel U."/>
        </authorList>
    </citation>
    <scope>NUCLEOTIDE SEQUENCE [LARGE SCALE GENOMIC DNA]</scope>
    <source>
        <strain evidence="2">15L</strain>
    </source>
</reference>
<gene>
    <name evidence="2" type="ORF">TQ37_03950</name>
</gene>
<comment type="caution">
    <text evidence="2">The sequence shown here is derived from an EMBL/GenBank/DDBJ whole genome shotgun (WGS) entry which is preliminary data.</text>
</comment>
<proteinExistence type="predicted"/>
<evidence type="ECO:0000313" key="3">
    <source>
        <dbReference type="Proteomes" id="UP000035037"/>
    </source>
</evidence>
<dbReference type="Pfam" id="PF18480">
    <property type="entry name" value="DUF5615"/>
    <property type="match status" value="1"/>
</dbReference>
<name>A0A0G8AW98_9SYNE</name>
<sequence length="105" mass="12109">MLASQGHDVVSAVDRGPRTPDAEFLAWALEEERILITEDKDFGEPVFIRRLPHPCIIRFVEMTVEDKVAAMQEIIQLHTEAMSRRDLIVVTPNQLRVRRREEGDT</sequence>
<organism evidence="2 3">
    <name type="scientific">Candidatus Synechococcus spongiarum 15L</name>
    <dbReference type="NCBI Taxonomy" id="1608419"/>
    <lineage>
        <taxon>Bacteria</taxon>
        <taxon>Bacillati</taxon>
        <taxon>Cyanobacteriota</taxon>
        <taxon>Cyanophyceae</taxon>
        <taxon>Synechococcales</taxon>
        <taxon>Synechococcaceae</taxon>
        <taxon>Synechococcus</taxon>
    </lineage>
</organism>
<reference evidence="2 3" key="2">
    <citation type="submission" date="2015-05" db="EMBL/GenBank/DDBJ databases">
        <title>Lifestyle Evolution in Cyanobacterial Symbionts of Sponges.</title>
        <authorList>
            <person name="Burgsdorf I."/>
            <person name="Slaby B.M."/>
            <person name="Handley K.M."/>
            <person name="Haber M."/>
            <person name="Blom J."/>
            <person name="Marshall C.W."/>
            <person name="Gilbert J.A."/>
            <person name="Hentschel U."/>
            <person name="Steindler L."/>
        </authorList>
    </citation>
    <scope>NUCLEOTIDE SEQUENCE [LARGE SCALE GENOMIC DNA]</scope>
    <source>
        <strain evidence="2">15L</strain>
    </source>
</reference>
<dbReference type="InterPro" id="IPR041049">
    <property type="entry name" value="DUF5615"/>
</dbReference>
<dbReference type="EMBL" id="JYFQ01000080">
    <property type="protein sequence ID" value="KKZ13624.1"/>
    <property type="molecule type" value="Genomic_DNA"/>
</dbReference>
<accession>A0A0G8AW98</accession>
<protein>
    <recommendedName>
        <fullName evidence="1">DUF5615 domain-containing protein</fullName>
    </recommendedName>
</protein>
<dbReference type="PATRIC" id="fig|1608419.3.peg.2312"/>
<dbReference type="Proteomes" id="UP000035037">
    <property type="component" value="Unassembled WGS sequence"/>
</dbReference>